<dbReference type="InterPro" id="IPR000719">
    <property type="entry name" value="Prot_kinase_dom"/>
</dbReference>
<name>A0ABT5DV04_9BACT</name>
<evidence type="ECO:0000256" key="1">
    <source>
        <dbReference type="ARBA" id="ARBA00022679"/>
    </source>
</evidence>
<reference evidence="8 9" key="1">
    <citation type="submission" date="2022-11" db="EMBL/GenBank/DDBJ databases">
        <title>Minimal conservation of predation-associated metabolite biosynthetic gene clusters underscores biosynthetic potential of Myxococcota including descriptions for ten novel species: Archangium lansinium sp. nov., Myxococcus landrumus sp. nov., Nannocystis bai.</title>
        <authorList>
            <person name="Ahearne A."/>
            <person name="Stevens C."/>
            <person name="Dowd S."/>
        </authorList>
    </citation>
    <scope>NUCLEOTIDE SEQUENCE [LARGE SCALE GENOMIC DNA]</scope>
    <source>
        <strain evidence="8 9">BB15-2</strain>
    </source>
</reference>
<dbReference type="PANTHER" id="PTHR43289:SF6">
    <property type="entry name" value="SERINE_THREONINE-PROTEIN KINASE NEKL-3"/>
    <property type="match status" value="1"/>
</dbReference>
<dbReference type="PROSITE" id="PS00108">
    <property type="entry name" value="PROTEIN_KINASE_ST"/>
    <property type="match status" value="1"/>
</dbReference>
<dbReference type="InterPro" id="IPR011009">
    <property type="entry name" value="Kinase-like_dom_sf"/>
</dbReference>
<dbReference type="SMART" id="SM00028">
    <property type="entry name" value="TPR"/>
    <property type="match status" value="5"/>
</dbReference>
<feature type="domain" description="Protein kinase" evidence="7">
    <location>
        <begin position="73"/>
        <end position="352"/>
    </location>
</feature>
<dbReference type="InterPro" id="IPR019734">
    <property type="entry name" value="TPR_rpt"/>
</dbReference>
<dbReference type="InterPro" id="IPR008271">
    <property type="entry name" value="Ser/Thr_kinase_AS"/>
</dbReference>
<evidence type="ECO:0000256" key="6">
    <source>
        <dbReference type="SAM" id="MobiDB-lite"/>
    </source>
</evidence>
<keyword evidence="2 5" id="KW-0547">Nucleotide-binding</keyword>
<evidence type="ECO:0000256" key="3">
    <source>
        <dbReference type="ARBA" id="ARBA00022777"/>
    </source>
</evidence>
<dbReference type="InterPro" id="IPR017441">
    <property type="entry name" value="Protein_kinase_ATP_BS"/>
</dbReference>
<evidence type="ECO:0000256" key="2">
    <source>
        <dbReference type="ARBA" id="ARBA00022741"/>
    </source>
</evidence>
<dbReference type="SUPFAM" id="SSF56112">
    <property type="entry name" value="Protein kinase-like (PK-like)"/>
    <property type="match status" value="1"/>
</dbReference>
<comment type="caution">
    <text evidence="8">The sequence shown here is derived from an EMBL/GenBank/DDBJ whole genome shotgun (WGS) entry which is preliminary data.</text>
</comment>
<evidence type="ECO:0000259" key="7">
    <source>
        <dbReference type="PROSITE" id="PS50011"/>
    </source>
</evidence>
<dbReference type="Gene3D" id="3.30.200.20">
    <property type="entry name" value="Phosphorylase Kinase, domain 1"/>
    <property type="match status" value="1"/>
</dbReference>
<gene>
    <name evidence="8" type="ORF">POL25_06600</name>
</gene>
<dbReference type="InterPro" id="IPR011990">
    <property type="entry name" value="TPR-like_helical_dom_sf"/>
</dbReference>
<dbReference type="EMBL" id="JAQNDL010000001">
    <property type="protein sequence ID" value="MDC0716553.1"/>
    <property type="molecule type" value="Genomic_DNA"/>
</dbReference>
<dbReference type="Pfam" id="PF00069">
    <property type="entry name" value="Pkinase"/>
    <property type="match status" value="1"/>
</dbReference>
<proteinExistence type="predicted"/>
<evidence type="ECO:0000313" key="9">
    <source>
        <dbReference type="Proteomes" id="UP001221686"/>
    </source>
</evidence>
<feature type="region of interest" description="Disordered" evidence="6">
    <location>
        <begin position="1"/>
        <end position="46"/>
    </location>
</feature>
<evidence type="ECO:0000313" key="8">
    <source>
        <dbReference type="EMBL" id="MDC0716553.1"/>
    </source>
</evidence>
<dbReference type="SUPFAM" id="SSF48452">
    <property type="entry name" value="TPR-like"/>
    <property type="match status" value="3"/>
</dbReference>
<evidence type="ECO:0000256" key="5">
    <source>
        <dbReference type="PROSITE-ProRule" id="PRU10141"/>
    </source>
</evidence>
<dbReference type="CDD" id="cd14014">
    <property type="entry name" value="STKc_PknB_like"/>
    <property type="match status" value="1"/>
</dbReference>
<sequence length="1026" mass="109710">MNSDTLSAPAMTPDETNGGTDEGGEPSEPSVRGDSDTIPRLPTPEADEVGLDKRLVKRALFPRRTTPVQIGRFQILGVIGRGGMGVVYAAYDDLLDRKVAVKLLLSESVRDLSLSRGRLMREAQAMARLQHPNIVTVHEVGRDDDQVFVAMEFVRGASLDAWAQQDRPWREIVAVFVRAGRGLEAAHRAGLIHRDFKPANVMVGDDGTVKVLDFGLARAADDGAPAEPDLPRHIQQAASHLAPLTRTGVVLGTPAYMSPEAHRGEPSTAASDQFSFCVSLYQCLYKQPAFDTTSLATLLAELRRGKVAPPPAGTPVPARIFRALRRGLASAPDERFPSMTALLAELEHDPGATRRRLAVLGLTAVATATAAFFAAERGPEAARCPDAQAELAGVWDPARAAAVRAALTKAGTAAATEALASVPGRIDRYAASWVEMRNEACVAHVEARQSSPLFDLRTACLDQRRAGLDALVLALTQVDAAGVGAVVQATAELPPLARCADVEALTAAVPPPDEPHLRVAVQAHREALARAQVREDAAQYALGEALVGDVLKDSSALTYEPLRAEALLQRGSLAMEAGRHAEAESAFTEALLAAIGAGHDAVAAQASSKRAYLRAIPLSRPQEARAEIPLVTAINRRVAGDVDLYAEFLNNMGAVMIASRDLPATRDYWEQAAALRERHGRSDTPKGLETTANLGLLARQQNRDEDMVALYARAAAASEALFGPRHAVHLRHAWLLADGLWRLGRPRQALAAMRSIEQRFDSLDNGYVRGMIRHGMALVELDEGLLAEARVHLDAALAEVPEASMTYDAVLCERVRLFALAGDAAGMEAEYARALARLPTPEPSQAKYQWLLSARGRALDAIGRPDEAIGPLAQMHAALAAAESSLDAAAIAVILGEIRVKLGRLDEAEADLQQARADLERLAPPHNLILAGSIVALAGLALARERFEETAELAGEALAIYEVVAEPDHLPALRARFLRAQGLTGAAREVPAAARPLIAAALAGWRDKSRAGELQRAEAWLAAREP</sequence>
<protein>
    <submittedName>
        <fullName evidence="8">Serine/threonine-protein kinase</fullName>
    </submittedName>
</protein>
<keyword evidence="4 5" id="KW-0067">ATP-binding</keyword>
<feature type="binding site" evidence="5">
    <location>
        <position position="102"/>
    </location>
    <ligand>
        <name>ATP</name>
        <dbReference type="ChEBI" id="CHEBI:30616"/>
    </ligand>
</feature>
<dbReference type="Proteomes" id="UP001221686">
    <property type="component" value="Unassembled WGS sequence"/>
</dbReference>
<evidence type="ECO:0000256" key="4">
    <source>
        <dbReference type="ARBA" id="ARBA00022840"/>
    </source>
</evidence>
<dbReference type="Gene3D" id="1.25.40.10">
    <property type="entry name" value="Tetratricopeptide repeat domain"/>
    <property type="match status" value="2"/>
</dbReference>
<dbReference type="PANTHER" id="PTHR43289">
    <property type="entry name" value="MITOGEN-ACTIVATED PROTEIN KINASE KINASE KINASE 20-RELATED"/>
    <property type="match status" value="1"/>
</dbReference>
<dbReference type="GO" id="GO:0016301">
    <property type="term" value="F:kinase activity"/>
    <property type="evidence" value="ECO:0007669"/>
    <property type="project" value="UniProtKB-KW"/>
</dbReference>
<keyword evidence="3 8" id="KW-0418">Kinase</keyword>
<dbReference type="PROSITE" id="PS00107">
    <property type="entry name" value="PROTEIN_KINASE_ATP"/>
    <property type="match status" value="1"/>
</dbReference>
<keyword evidence="1" id="KW-0808">Transferase</keyword>
<keyword evidence="9" id="KW-1185">Reference proteome</keyword>
<dbReference type="Gene3D" id="1.10.510.10">
    <property type="entry name" value="Transferase(Phosphotransferase) domain 1"/>
    <property type="match status" value="1"/>
</dbReference>
<accession>A0ABT5DV04</accession>
<organism evidence="8 9">
    <name type="scientific">Nannocystis bainbridge</name>
    <dbReference type="NCBI Taxonomy" id="2995303"/>
    <lineage>
        <taxon>Bacteria</taxon>
        <taxon>Pseudomonadati</taxon>
        <taxon>Myxococcota</taxon>
        <taxon>Polyangia</taxon>
        <taxon>Nannocystales</taxon>
        <taxon>Nannocystaceae</taxon>
        <taxon>Nannocystis</taxon>
    </lineage>
</organism>
<dbReference type="PROSITE" id="PS50011">
    <property type="entry name" value="PROTEIN_KINASE_DOM"/>
    <property type="match status" value="1"/>
</dbReference>